<accession>A0ABX4MGW4</accession>
<evidence type="ECO:0000313" key="4">
    <source>
        <dbReference type="Proteomes" id="UP000194577"/>
    </source>
</evidence>
<reference evidence="3 4" key="1">
    <citation type="submission" date="2017-10" db="EMBL/GenBank/DDBJ databases">
        <title>Draft genome sequence of cellulolytic Actinomyces sp CtC72 isolated from cattle rumen fluid.</title>
        <authorList>
            <person name="Joshi A.J."/>
            <person name="Vasudevan G."/>
            <person name="Lanjekar V.B."/>
            <person name="Hivarkar S."/>
            <person name="Engineer A."/>
            <person name="Pore S.D."/>
            <person name="Dhakephalkar P.K."/>
            <person name="Dagar S."/>
        </authorList>
    </citation>
    <scope>NUCLEOTIDE SEQUENCE [LARGE SCALE GENOMIC DNA]</scope>
    <source>
        <strain evidence="4">CtC72</strain>
    </source>
</reference>
<dbReference type="Proteomes" id="UP000194577">
    <property type="component" value="Unassembled WGS sequence"/>
</dbReference>
<dbReference type="InterPro" id="IPR012480">
    <property type="entry name" value="Hepar_II_III_C"/>
</dbReference>
<feature type="domain" description="Heparinase II/III-like C-terminal" evidence="2">
    <location>
        <begin position="445"/>
        <end position="575"/>
    </location>
</feature>
<keyword evidence="4" id="KW-1185">Reference proteome</keyword>
<dbReference type="Gene3D" id="1.50.10.100">
    <property type="entry name" value="Chondroitin AC/alginate lyase"/>
    <property type="match status" value="1"/>
</dbReference>
<dbReference type="EMBL" id="MTPX02000019">
    <property type="protein sequence ID" value="PHP53407.1"/>
    <property type="molecule type" value="Genomic_DNA"/>
</dbReference>
<sequence length="670" mass="73073">MIRQAAPLSTIGPLRAAWGSRISPAALRMSLLPPSAALDLGLRPGCLRTEQRIALKGIVAPALAAIKQPWPWPRPSDYARYFIDGDRTDYEDMVAARQRRLSRAVLALLALAPPDTGHDQQPEGSDTVMKRLVAEVADGILALCEQSTWCWAAHDDTYVRHGAVLPTVTDPFVDLGAGEVAAQLAWIDAVLGERLEQTYPGLGARVRHEVRARIIDPFLARRDWHWLGLDGDVHNWSPWIQGNIIVAALRLMDDVDLRAEVVSLAIAGLDRYVASLPDDGAIDEGSTYWWNGAARLLEVLERLRVATEGVLDPSRIKPLAALVDFPVAMSFSSDWSISFADARARHTADKSWRTLFHWGRIVGSPGAVALATSHRGSSALPCPVEAGLGRVLVALADEDWCAAGSEPAVDSVTSEGSFLPSQVWLPSIQVSVDRPRAGDVRGLALAAKAGTNNEHHNHNDVGSFLVALDGIPVVIDLGQPTYTALSFSPRRYEIWTNRSGWHSVPVIACHEQSAGARFKARRVKRIPETGQISRGETRGLDMDLAGAYALPSDATWHRSLRLQPDGDGVVTLEDAWDLPSTPEFQAQSLERLLVVGDIEERPDALLLTPADGGRRVALMWSGAQAPNIERRDIEDPLLRESWGDHINRISWALPEATVQGVFCLSIGVES</sequence>
<comment type="subcellular location">
    <subcellularLocation>
        <location evidence="1">Cell envelope</location>
    </subcellularLocation>
</comment>
<protein>
    <recommendedName>
        <fullName evidence="2">Heparinase II/III-like C-terminal domain-containing protein</fullName>
    </recommendedName>
</protein>
<dbReference type="InterPro" id="IPR008929">
    <property type="entry name" value="Chondroitin_lyas"/>
</dbReference>
<dbReference type="Pfam" id="PF07940">
    <property type="entry name" value="Hepar_II_III_C"/>
    <property type="match status" value="1"/>
</dbReference>
<comment type="caution">
    <text evidence="3">The sequence shown here is derived from an EMBL/GenBank/DDBJ whole genome shotgun (WGS) entry which is preliminary data.</text>
</comment>
<gene>
    <name evidence="3" type="ORF">BW737_002630</name>
</gene>
<evidence type="ECO:0000256" key="1">
    <source>
        <dbReference type="ARBA" id="ARBA00004196"/>
    </source>
</evidence>
<proteinExistence type="predicted"/>
<evidence type="ECO:0000313" key="3">
    <source>
        <dbReference type="EMBL" id="PHP53407.1"/>
    </source>
</evidence>
<name>A0ABX4MGW4_9ACTO</name>
<organism evidence="3 4">
    <name type="scientific">Actinomyces ruminis</name>
    <dbReference type="NCBI Taxonomy" id="1937003"/>
    <lineage>
        <taxon>Bacteria</taxon>
        <taxon>Bacillati</taxon>
        <taxon>Actinomycetota</taxon>
        <taxon>Actinomycetes</taxon>
        <taxon>Actinomycetales</taxon>
        <taxon>Actinomycetaceae</taxon>
        <taxon>Actinomyces</taxon>
    </lineage>
</organism>
<evidence type="ECO:0000259" key="2">
    <source>
        <dbReference type="Pfam" id="PF07940"/>
    </source>
</evidence>
<dbReference type="Gene3D" id="2.70.98.70">
    <property type="match status" value="1"/>
</dbReference>